<reference evidence="7" key="1">
    <citation type="journal article" date="2019" name="Int. J. Syst. Evol. Microbiol.">
        <title>The Global Catalogue of Microorganisms (GCM) 10K type strain sequencing project: providing services to taxonomists for standard genome sequencing and annotation.</title>
        <authorList>
            <consortium name="The Broad Institute Genomics Platform"/>
            <consortium name="The Broad Institute Genome Sequencing Center for Infectious Disease"/>
            <person name="Wu L."/>
            <person name="Ma J."/>
        </authorList>
    </citation>
    <scope>NUCLEOTIDE SEQUENCE [LARGE SCALE GENOMIC DNA]</scope>
    <source>
        <strain evidence="7">JCM 17386</strain>
    </source>
</reference>
<dbReference type="PROSITE" id="PS51450">
    <property type="entry name" value="LRR"/>
    <property type="match status" value="1"/>
</dbReference>
<comment type="caution">
    <text evidence="6">The sequence shown here is derived from an EMBL/GenBank/DDBJ whole genome shotgun (WGS) entry which is preliminary data.</text>
</comment>
<evidence type="ECO:0000256" key="1">
    <source>
        <dbReference type="ARBA" id="ARBA00022614"/>
    </source>
</evidence>
<dbReference type="InterPro" id="IPR001611">
    <property type="entry name" value="Leu-rich_rpt"/>
</dbReference>
<keyword evidence="1" id="KW-0433">Leucine-rich repeat</keyword>
<evidence type="ECO:0000256" key="3">
    <source>
        <dbReference type="ARBA" id="ARBA00022737"/>
    </source>
</evidence>
<feature type="signal peptide" evidence="4">
    <location>
        <begin position="1"/>
        <end position="18"/>
    </location>
</feature>
<accession>A0ABP7XXN7</accession>
<keyword evidence="7" id="KW-1185">Reference proteome</keyword>
<feature type="chain" id="PRO_5045277663" description="Secretion system C-terminal sorting domain-containing protein" evidence="4">
    <location>
        <begin position="19"/>
        <end position="1619"/>
    </location>
</feature>
<dbReference type="InterPro" id="IPR026444">
    <property type="entry name" value="Secre_tail"/>
</dbReference>
<dbReference type="EMBL" id="BAABAO010000005">
    <property type="protein sequence ID" value="GAA4127578.1"/>
    <property type="molecule type" value="Genomic_DNA"/>
</dbReference>
<dbReference type="Proteomes" id="UP001501333">
    <property type="component" value="Unassembled WGS sequence"/>
</dbReference>
<name>A0ABP7XXN7_9FLAO</name>
<dbReference type="InterPro" id="IPR032675">
    <property type="entry name" value="LRR_dom_sf"/>
</dbReference>
<dbReference type="PANTHER" id="PTHR47566:SF1">
    <property type="entry name" value="PROTEIN NUD1"/>
    <property type="match status" value="1"/>
</dbReference>
<protein>
    <recommendedName>
        <fullName evidence="5">Secretion system C-terminal sorting domain-containing protein</fullName>
    </recommendedName>
</protein>
<dbReference type="NCBIfam" id="TIGR04183">
    <property type="entry name" value="Por_Secre_tail"/>
    <property type="match status" value="1"/>
</dbReference>
<dbReference type="PANTHER" id="PTHR47566">
    <property type="match status" value="1"/>
</dbReference>
<evidence type="ECO:0000259" key="5">
    <source>
        <dbReference type="Pfam" id="PF18962"/>
    </source>
</evidence>
<dbReference type="Gene3D" id="3.80.10.10">
    <property type="entry name" value="Ribonuclease Inhibitor"/>
    <property type="match status" value="7"/>
</dbReference>
<keyword evidence="3" id="KW-0677">Repeat</keyword>
<evidence type="ECO:0000256" key="4">
    <source>
        <dbReference type="SAM" id="SignalP"/>
    </source>
</evidence>
<dbReference type="RefSeq" id="WP_229353321.1">
    <property type="nucleotide sequence ID" value="NZ_BAABAO010000005.1"/>
</dbReference>
<evidence type="ECO:0000256" key="2">
    <source>
        <dbReference type="ARBA" id="ARBA00022729"/>
    </source>
</evidence>
<organism evidence="6 7">
    <name type="scientific">Flavobacterium chungbukense</name>
    <dbReference type="NCBI Taxonomy" id="877464"/>
    <lineage>
        <taxon>Bacteria</taxon>
        <taxon>Pseudomonadati</taxon>
        <taxon>Bacteroidota</taxon>
        <taxon>Flavobacteriia</taxon>
        <taxon>Flavobacteriales</taxon>
        <taxon>Flavobacteriaceae</taxon>
        <taxon>Flavobacterium</taxon>
    </lineage>
</organism>
<evidence type="ECO:0000313" key="7">
    <source>
        <dbReference type="Proteomes" id="UP001501333"/>
    </source>
</evidence>
<evidence type="ECO:0000313" key="6">
    <source>
        <dbReference type="EMBL" id="GAA4127578.1"/>
    </source>
</evidence>
<proteinExistence type="predicted"/>
<sequence>MKTKLLLLFLLSNFFLHAQYTLIPDANFEKKLIALGIDSGTADGQVLTADVAKVTSLSVSTSSISDLTGIQDFTSLQYLNCYGNAIKILDLSKNTNLNRLDCSDNKLISLNLKTGKRATSFELNTTYNYSLECILVDDVALTSNWRKKTDALTKFNSVACYIYTSIRDENFEKKLISLGIDKDGKNGKVITTDIYSVTSLDLSFSGINDLTGLEDFASLKNLNFTGNDIPYFDSSIYPNLESLNCSSNLLKSLNITKNLKLNSLDCSKNDLSSLNLQNGKNTSLVSVNIKSNPKLSCVLVDNSEYSTSNWTNKDVNTSFNQTVCTPEYTLIPDPYFENRLIFLGYDTDGKNGKIQTQNIVYIKSLDLSGSSITNLTGIQDFKSLKVLDCSNNKLKSLDITKNINLEKLEAYSNLIAGTIDISQNLKLTSFNASQNYLTNLDFSKNLALKQMRCYGNLLSDINLTQNLALTGLFIDGNKLTTIDISKNGALVDLYCSENELTSLDLSNNSLLERIYCKKNKLTNINISKNLLAYELDVSQNQLTDIDISNNKNVGWFFCDQNKLTQLDLSQNINLTWLNCGSNLLTGLNFSNNVSLDRIYFGGNKNLLNVNLKNGTNKSIVSITSHYNPNLNCILVDDAAYATSKWSQNKDSHIVFSDTPCTLYTTIPDINFENKLIALGIDSEAPDGKILTSKISTIISLDVSSSNITDLSGIQDFTSLQDLKCNSNQLKSLNISKNIALINLDCSSNQLINLNVSKNKALKNLNCNSNKLAVLNISENAFLSNLDCHSNLITSLDISPNIDLKSLNCQDNNLATLNLKNGNNKQLIKPNFKNNSNLTCITVDDANYSNSNWMDSKDASVNYNVDCFSNYTLIPDSNFENKLIDLGIDKDGKNGKVLTSSIKEVISLNVSYSSISSLTGIEAFENLEILNCQNNNLATLNISDNLELKELNSSHNPLLVLDVSGNPNLINLNCGFNLLSKLDLSSNPSLKNLDCSSNNLEYLDVSKNKMLVTVDCNSNQIKKLDFSKNPNLTTLNCSSNNLANLNIQNANNIKLSSYNFKLNTKLSCIQVDDLLYSNTNWFNAKDNYVVYSVTACTQYTLIPDQNFENFLIRSGYDKTYNGLHDGKVETANIKSIKRLDMYLKSIEDLTGIQDFEDLNYLDCSDNNLTTIDLSKNLSLTYLDCGSNRLTNIDISKNLALQTLKCDYIDNHHNRGLTTIDISNNLALTYLSCWDSRLRTLDVSNNKALKELHCYYNMLTSLDVSNNKALTNLQCTGNLLTTLDLTNQSALIIFRCHENRLTELNLKNGKNNLLDSKEINFATNPYLNCIQVDDILYSNTNWAGKKDAIATFSTNCGIANTYTMIPDHNFEQKLIDLGIDDVLDSKVANQNINTIIDLDLSNSNITNLKGIENFPALKSLNSSTNNLATLDLSKNANLEILNASSNQITTLDLSRNTKLNVVYVITNPLTNLNIKNGNNSNFILASETAKQFNANVATTFLGLTTLSCINVDNAAYSNANWSKIKESKTTYSENCQALGIEDSVFDKAVVYPNPTKGEVHINNIVLEKANVYNSLGQLVKSFIFNNTETNNTVNLSGLPRGVYYVYLINGDAASAKKIIVE</sequence>
<gene>
    <name evidence="6" type="ORF">GCM10022250_15450</name>
</gene>
<keyword evidence="2 4" id="KW-0732">Signal</keyword>
<feature type="domain" description="Secretion system C-terminal sorting" evidence="5">
    <location>
        <begin position="1548"/>
        <end position="1618"/>
    </location>
</feature>
<dbReference type="InterPro" id="IPR052574">
    <property type="entry name" value="CDIRP"/>
</dbReference>
<dbReference type="Pfam" id="PF18962">
    <property type="entry name" value="Por_Secre_tail"/>
    <property type="match status" value="1"/>
</dbReference>
<dbReference type="SUPFAM" id="SSF52058">
    <property type="entry name" value="L domain-like"/>
    <property type="match status" value="6"/>
</dbReference>